<dbReference type="Proteomes" id="UP000198824">
    <property type="component" value="Unassembled WGS sequence"/>
</dbReference>
<name>A0A1I6M0I4_9SPHN</name>
<sequence length="1276" mass="139479">MFTVHPDELKNLDGLQLVELLRMLVHAEARKSDIPMRNVDVPLQITVADGGRDATVHWQGGRASTDYFPGRDTVFQCKASDGGDAAWTKEVWTKASQGKKKKRELNPAIAAMLAAGGAYIGVTATALVGTKPDERAEAIRKGSREAGGDPTKLASVQLYDSNKLAMWATNHPAVALWVKERQAGYALSGFATLDQWGKRAEISTPPYVASETRRFALSADTFDELGFDRLAARVVDHLSEPGAVARLWGASGIGKTRALHQALSTSTGELRELTAANFIFCDYPEVSGEIWNVANQIKNAGLAAVLVVDSCPWEEAKRLNQLARAEDSALRVITLGADGQDQVEDCLMIRPLKADRDTIRGILVQAIKARADEIDFVAAQCDGFPRIAVLAAKAFGSAASIRKSTNEVAEQILNAAGVGEETVRALELLSLFDHLEPDAEPQGFDQLAELLAHMKGELAYEHLVRAAEQHLVERSHGRMTAQPLPIANYLALRRFAYLRPSTITAFLAGAEPNRRNAMLARWGAFRERSDTLAEVVRRVVNRGWLREDTTLLGPDAAPYLAAFVHAEPDTMMRALHFALIRTSLDDLAALDISQELLDALRLLAARSSTFRLTAGLMLRLTAVTDYSDGSPVVQLLRQLYQVALAGTEADDKHRRDSLLKALEEEDPRIHRAVVEALGAMLTTHMTRLGDFDQIAGEDYRTEWSPETHEVAVDYFRWALERLRELWRDNPDFRDRIEAIVASDLRTLLDFDLLDVVEAFVRDVVNARGHWGQATKGIGDWLYFDRPAADDDGSRAMRTLYDATLPTDSVDLALLYSRFWAADLRNPDKRYAADGINDDDHEYSGRVAQALAKAIAKDPDQLDRAVAAFASQELNAPWPFAQTLAQEVEDPLAVFTAAIKALDTSGTRAGVQFVRALLGSFDRRLTGDAGRQKALVALAEGSATLSERPMDIYSALDMTDARVADIAAQVRAGTVDVGSVVPLSYGRGLAAVPVPVLGELIAALVGRTKDGGAWAAIEILNMVTYGMKTVGPDLAALCALALLSPAIAEGSTINPSHAEHGFDRLIKLLGASGAIDGVFGTGFAQLIERACRSVGGYHNRPTEALRAGLPIVVDQAPLEVWAVLTGFYDVATRAERERLNMITASTKMFAFNNSDRTGAGALFNVPEPAILDWVADDPANRVAYPMSFYPMLGQNGESWHWHPATEKLADLYGTLKPFRAALRARILPSSYSGSLEDHLRRFLEPLAAWATHPILGSWATNLLGDLEGWLVEETRRR</sequence>
<gene>
    <name evidence="1" type="ORF">SAMN05192580_3232</name>
</gene>
<reference evidence="1 2" key="1">
    <citation type="submission" date="2016-10" db="EMBL/GenBank/DDBJ databases">
        <authorList>
            <person name="de Groot N.N."/>
        </authorList>
    </citation>
    <scope>NUCLEOTIDE SEQUENCE [LARGE SCALE GENOMIC DNA]</scope>
    <source>
        <strain evidence="1 2">S5-249</strain>
    </source>
</reference>
<dbReference type="AlphaFoldDB" id="A0A1I6M0I4"/>
<keyword evidence="2" id="KW-1185">Reference proteome</keyword>
<dbReference type="RefSeq" id="WP_093316120.1">
    <property type="nucleotide sequence ID" value="NZ_FOZG01000003.1"/>
</dbReference>
<accession>A0A1I6M0I4</accession>
<proteinExistence type="predicted"/>
<protein>
    <submittedName>
        <fullName evidence="1">Uncharacterized protein</fullName>
    </submittedName>
</protein>
<dbReference type="OrthoDB" id="556502at2"/>
<dbReference type="STRING" id="1166337.SAMN05192580_3232"/>
<evidence type="ECO:0000313" key="1">
    <source>
        <dbReference type="EMBL" id="SFS09183.1"/>
    </source>
</evidence>
<dbReference type="EMBL" id="FOZG01000003">
    <property type="protein sequence ID" value="SFS09183.1"/>
    <property type="molecule type" value="Genomic_DNA"/>
</dbReference>
<evidence type="ECO:0000313" key="2">
    <source>
        <dbReference type="Proteomes" id="UP000198824"/>
    </source>
</evidence>
<organism evidence="1 2">
    <name type="scientific">Sphingomonas jatrophae</name>
    <dbReference type="NCBI Taxonomy" id="1166337"/>
    <lineage>
        <taxon>Bacteria</taxon>
        <taxon>Pseudomonadati</taxon>
        <taxon>Pseudomonadota</taxon>
        <taxon>Alphaproteobacteria</taxon>
        <taxon>Sphingomonadales</taxon>
        <taxon>Sphingomonadaceae</taxon>
        <taxon>Sphingomonas</taxon>
    </lineage>
</organism>